<proteinExistence type="predicted"/>
<gene>
    <name evidence="2" type="ORF">SLEP1_g59319</name>
</gene>
<organism evidence="2 3">
    <name type="scientific">Rubroshorea leprosula</name>
    <dbReference type="NCBI Taxonomy" id="152421"/>
    <lineage>
        <taxon>Eukaryota</taxon>
        <taxon>Viridiplantae</taxon>
        <taxon>Streptophyta</taxon>
        <taxon>Embryophyta</taxon>
        <taxon>Tracheophyta</taxon>
        <taxon>Spermatophyta</taxon>
        <taxon>Magnoliopsida</taxon>
        <taxon>eudicotyledons</taxon>
        <taxon>Gunneridae</taxon>
        <taxon>Pentapetalae</taxon>
        <taxon>rosids</taxon>
        <taxon>malvids</taxon>
        <taxon>Malvales</taxon>
        <taxon>Dipterocarpaceae</taxon>
        <taxon>Rubroshorea</taxon>
    </lineage>
</organism>
<dbReference type="AlphaFoldDB" id="A0AAV5MRY6"/>
<dbReference type="EMBL" id="BPVZ01000840">
    <property type="protein sequence ID" value="GKV52751.1"/>
    <property type="molecule type" value="Genomic_DNA"/>
</dbReference>
<dbReference type="Proteomes" id="UP001054252">
    <property type="component" value="Unassembled WGS sequence"/>
</dbReference>
<keyword evidence="1" id="KW-0472">Membrane</keyword>
<accession>A0AAV5MRY6</accession>
<comment type="caution">
    <text evidence="2">The sequence shown here is derived from an EMBL/GenBank/DDBJ whole genome shotgun (WGS) entry which is preliminary data.</text>
</comment>
<name>A0AAV5MRY6_9ROSI</name>
<reference evidence="2 3" key="1">
    <citation type="journal article" date="2021" name="Commun. Biol.">
        <title>The genome of Shorea leprosula (Dipterocarpaceae) highlights the ecological relevance of drought in aseasonal tropical rainforests.</title>
        <authorList>
            <person name="Ng K.K.S."/>
            <person name="Kobayashi M.J."/>
            <person name="Fawcett J.A."/>
            <person name="Hatakeyama M."/>
            <person name="Paape T."/>
            <person name="Ng C.H."/>
            <person name="Ang C.C."/>
            <person name="Tnah L.H."/>
            <person name="Lee C.T."/>
            <person name="Nishiyama T."/>
            <person name="Sese J."/>
            <person name="O'Brien M.J."/>
            <person name="Copetti D."/>
            <person name="Mohd Noor M.I."/>
            <person name="Ong R.C."/>
            <person name="Putra M."/>
            <person name="Sireger I.Z."/>
            <person name="Indrioko S."/>
            <person name="Kosugi Y."/>
            <person name="Izuno A."/>
            <person name="Isagi Y."/>
            <person name="Lee S.L."/>
            <person name="Shimizu K.K."/>
        </authorList>
    </citation>
    <scope>NUCLEOTIDE SEQUENCE [LARGE SCALE GENOMIC DNA]</scope>
    <source>
        <strain evidence="2">214</strain>
    </source>
</reference>
<keyword evidence="1" id="KW-0812">Transmembrane</keyword>
<evidence type="ECO:0000313" key="3">
    <source>
        <dbReference type="Proteomes" id="UP001054252"/>
    </source>
</evidence>
<keyword evidence="1" id="KW-1133">Transmembrane helix</keyword>
<feature type="transmembrane region" description="Helical" evidence="1">
    <location>
        <begin position="25"/>
        <end position="42"/>
    </location>
</feature>
<evidence type="ECO:0000313" key="2">
    <source>
        <dbReference type="EMBL" id="GKV52751.1"/>
    </source>
</evidence>
<keyword evidence="3" id="KW-1185">Reference proteome</keyword>
<evidence type="ECO:0000256" key="1">
    <source>
        <dbReference type="SAM" id="Phobius"/>
    </source>
</evidence>
<sequence length="61" mass="6992">MLCQFTVSFSVWDVILSVAWLDSKGAYIFMIAYLYMFLVLVVDKFQALDSLSVISILLHIN</sequence>
<protein>
    <submittedName>
        <fullName evidence="2">Uncharacterized protein</fullName>
    </submittedName>
</protein>